<feature type="compositionally biased region" description="Low complexity" evidence="1">
    <location>
        <begin position="200"/>
        <end position="238"/>
    </location>
</feature>
<gene>
    <name evidence="2" type="ORF">CVT26_015193</name>
</gene>
<evidence type="ECO:0000313" key="3">
    <source>
        <dbReference type="Proteomes" id="UP000284706"/>
    </source>
</evidence>
<proteinExistence type="predicted"/>
<dbReference type="Proteomes" id="UP000284706">
    <property type="component" value="Unassembled WGS sequence"/>
</dbReference>
<organism evidence="2 3">
    <name type="scientific">Gymnopilus dilepis</name>
    <dbReference type="NCBI Taxonomy" id="231916"/>
    <lineage>
        <taxon>Eukaryota</taxon>
        <taxon>Fungi</taxon>
        <taxon>Dikarya</taxon>
        <taxon>Basidiomycota</taxon>
        <taxon>Agaricomycotina</taxon>
        <taxon>Agaricomycetes</taxon>
        <taxon>Agaricomycetidae</taxon>
        <taxon>Agaricales</taxon>
        <taxon>Agaricineae</taxon>
        <taxon>Hymenogastraceae</taxon>
        <taxon>Gymnopilus</taxon>
    </lineage>
</organism>
<name>A0A409WS34_9AGAR</name>
<feature type="non-terminal residue" evidence="2">
    <location>
        <position position="1"/>
    </location>
</feature>
<keyword evidence="3" id="KW-1185">Reference proteome</keyword>
<dbReference type="EMBL" id="NHYE01004884">
    <property type="protein sequence ID" value="PPQ81291.1"/>
    <property type="molecule type" value="Genomic_DNA"/>
</dbReference>
<comment type="caution">
    <text evidence="2">The sequence shown here is derived from an EMBL/GenBank/DDBJ whole genome shotgun (WGS) entry which is preliminary data.</text>
</comment>
<dbReference type="OrthoDB" id="3066350at2759"/>
<evidence type="ECO:0000256" key="1">
    <source>
        <dbReference type="SAM" id="MobiDB-lite"/>
    </source>
</evidence>
<sequence length="579" mass="62991">VGRPRTKTPCNVWRKTKRAEIEEAARALAAQKGLNKSKLAALCDKVAKEMYSHLPLEERRKWAKTAEEQSLAAQAAWEQEMTSPPSKAPEDQQRCILGLIQFVQPILDLICEATGWKASCIAGGPEPAHGGKLNIISIHSGTTSGDVPLDFAVEECHACALKPEESLSLEAAGVDGDRGSLYAVENGSDAPADSTPPDHTNSTPSGPSNPTPSAHSNTAPSAPLKAASAAPSKAKTSTKMEFLTKAVLGLVPPKKKIPPRKHLLRPLPEKARPASRTSTTVSTPQPTLPNSVQTSSSRATSVPPDANQLHVLTPHCRHLFRLRHHACRFAHRLPHARLASLLHCLVPGPPCSPKSSGVSNTAAMPLAEMTCPESPPRSLRRSKQGRRIDGDEETGVDVPVVKRRRVSQRILGSKEGSGHDAPSEEGLSVASAVDTKAPKWFKDIYSMLQSRGMAECPKWMDLVKTWTAFEHQEGYEESQRLSSLHRPEIPILQFSEAYTKWWTVLQPEWRILDGKVVAERIEGDWETLRRAGLNGLVSVVVALFYWGSAAREDDATDAEWDLAVNDCLSALTHLVKASS</sequence>
<dbReference type="InParanoid" id="A0A409WS34"/>
<dbReference type="AlphaFoldDB" id="A0A409WS34"/>
<dbReference type="STRING" id="231916.A0A409WS34"/>
<accession>A0A409WS34</accession>
<evidence type="ECO:0000313" key="2">
    <source>
        <dbReference type="EMBL" id="PPQ81291.1"/>
    </source>
</evidence>
<feature type="region of interest" description="Disordered" evidence="1">
    <location>
        <begin position="368"/>
        <end position="392"/>
    </location>
</feature>
<feature type="compositionally biased region" description="Basic residues" evidence="1">
    <location>
        <begin position="253"/>
        <end position="264"/>
    </location>
</feature>
<reference evidence="2 3" key="1">
    <citation type="journal article" date="2018" name="Evol. Lett.">
        <title>Horizontal gene cluster transfer increased hallucinogenic mushroom diversity.</title>
        <authorList>
            <person name="Reynolds H.T."/>
            <person name="Vijayakumar V."/>
            <person name="Gluck-Thaler E."/>
            <person name="Korotkin H.B."/>
            <person name="Matheny P.B."/>
            <person name="Slot J.C."/>
        </authorList>
    </citation>
    <scope>NUCLEOTIDE SEQUENCE [LARGE SCALE GENOMIC DNA]</scope>
    <source>
        <strain evidence="2 3">SRW20</strain>
    </source>
</reference>
<protein>
    <submittedName>
        <fullName evidence="2">Uncharacterized protein</fullName>
    </submittedName>
</protein>
<feature type="compositionally biased region" description="Polar residues" evidence="1">
    <location>
        <begin position="275"/>
        <end position="300"/>
    </location>
</feature>
<feature type="region of interest" description="Disordered" evidence="1">
    <location>
        <begin position="253"/>
        <end position="306"/>
    </location>
</feature>
<feature type="region of interest" description="Disordered" evidence="1">
    <location>
        <begin position="180"/>
        <end position="238"/>
    </location>
</feature>
<feature type="region of interest" description="Disordered" evidence="1">
    <location>
        <begin position="408"/>
        <end position="429"/>
    </location>
</feature>